<evidence type="ECO:0000259" key="6">
    <source>
        <dbReference type="PROSITE" id="PS50994"/>
    </source>
</evidence>
<dbReference type="PANTHER" id="PTHR37984:SF15">
    <property type="entry name" value="INTEGRASE CATALYTIC DOMAIN-CONTAINING PROTEIN"/>
    <property type="match status" value="1"/>
</dbReference>
<dbReference type="SUPFAM" id="SSF53098">
    <property type="entry name" value="Ribonuclease H-like"/>
    <property type="match status" value="1"/>
</dbReference>
<dbReference type="SMART" id="SM01411">
    <property type="entry name" value="Ephrin_rec_like"/>
    <property type="match status" value="1"/>
</dbReference>
<dbReference type="FunFam" id="3.30.70.270:FF:000020">
    <property type="entry name" value="Transposon Tf2-6 polyprotein-like Protein"/>
    <property type="match status" value="1"/>
</dbReference>
<dbReference type="EC" id="3.1.26.4" evidence="2"/>
<feature type="region of interest" description="Disordered" evidence="4">
    <location>
        <begin position="1133"/>
        <end position="1261"/>
    </location>
</feature>
<dbReference type="Proteomes" id="UP000838412">
    <property type="component" value="Chromosome 10"/>
</dbReference>
<feature type="compositionally biased region" description="Basic and acidic residues" evidence="4">
    <location>
        <begin position="690"/>
        <end position="700"/>
    </location>
</feature>
<dbReference type="CDD" id="cd09274">
    <property type="entry name" value="RNase_HI_RT_Ty3"/>
    <property type="match status" value="1"/>
</dbReference>
<dbReference type="InterPro" id="IPR012337">
    <property type="entry name" value="RNaseH-like_sf"/>
</dbReference>
<feature type="compositionally biased region" description="Basic and acidic residues" evidence="4">
    <location>
        <begin position="1183"/>
        <end position="1201"/>
    </location>
</feature>
<dbReference type="InterPro" id="IPR043502">
    <property type="entry name" value="DNA/RNA_pol_sf"/>
</dbReference>
<dbReference type="InterPro" id="IPR011641">
    <property type="entry name" value="Tyr-kin_ephrin_A/B_rcpt-like"/>
</dbReference>
<evidence type="ECO:0000256" key="4">
    <source>
        <dbReference type="SAM" id="MobiDB-lite"/>
    </source>
</evidence>
<dbReference type="Gene3D" id="3.30.70.270">
    <property type="match status" value="2"/>
</dbReference>
<dbReference type="InterPro" id="IPR043128">
    <property type="entry name" value="Rev_trsase/Diguanyl_cyclase"/>
</dbReference>
<comment type="similarity">
    <text evidence="1">Belongs to the beta type-B retroviral polymerase family. HERV class-II K(HML-2) pol subfamily.</text>
</comment>
<gene>
    <name evidence="7" type="primary">RTL1</name>
    <name evidence="7" type="ORF">BLAG_LOCUS3320</name>
</gene>
<evidence type="ECO:0000256" key="1">
    <source>
        <dbReference type="ARBA" id="ARBA00010879"/>
    </source>
</evidence>
<dbReference type="Gene3D" id="4.10.1080.10">
    <property type="entry name" value="TSP type-3 repeat"/>
    <property type="match status" value="1"/>
</dbReference>
<dbReference type="Gene3D" id="3.30.420.10">
    <property type="entry name" value="Ribonuclease H-like superfamily/Ribonuclease H"/>
    <property type="match status" value="1"/>
</dbReference>
<dbReference type="PANTHER" id="PTHR37984">
    <property type="entry name" value="PROTEIN CBG26694"/>
    <property type="match status" value="1"/>
</dbReference>
<keyword evidence="8" id="KW-1185">Reference proteome</keyword>
<dbReference type="Pfam" id="PF00078">
    <property type="entry name" value="RVT_1"/>
    <property type="match status" value="1"/>
</dbReference>
<dbReference type="PROSITE" id="PS50994">
    <property type="entry name" value="INTEGRASE"/>
    <property type="match status" value="1"/>
</dbReference>
<dbReference type="InterPro" id="IPR000477">
    <property type="entry name" value="RT_dom"/>
</dbReference>
<dbReference type="CDD" id="cd01647">
    <property type="entry name" value="RT_LTR"/>
    <property type="match status" value="1"/>
</dbReference>
<evidence type="ECO:0000259" key="5">
    <source>
        <dbReference type="PROSITE" id="PS50878"/>
    </source>
</evidence>
<feature type="domain" description="Reverse transcriptase" evidence="5">
    <location>
        <begin position="261"/>
        <end position="440"/>
    </location>
</feature>
<dbReference type="FunFam" id="3.10.20.370:FF:000001">
    <property type="entry name" value="Retrovirus-related Pol polyprotein from transposon 17.6-like protein"/>
    <property type="match status" value="1"/>
</dbReference>
<accession>A0A8J9W421</accession>
<reference evidence="7" key="1">
    <citation type="submission" date="2022-01" db="EMBL/GenBank/DDBJ databases">
        <authorList>
            <person name="Braso-Vives M."/>
        </authorList>
    </citation>
    <scope>NUCLEOTIDE SEQUENCE</scope>
</reference>
<proteinExistence type="inferred from homology"/>
<dbReference type="FunFam" id="1.10.340.70:FF:000001">
    <property type="entry name" value="Retrovirus-related Pol polyprotein from transposon gypsy-like Protein"/>
    <property type="match status" value="1"/>
</dbReference>
<evidence type="ECO:0000313" key="8">
    <source>
        <dbReference type="Proteomes" id="UP000838412"/>
    </source>
</evidence>
<dbReference type="InterPro" id="IPR001584">
    <property type="entry name" value="Integrase_cat-core"/>
</dbReference>
<dbReference type="SUPFAM" id="SSF103647">
    <property type="entry name" value="TSP type-3 repeat"/>
    <property type="match status" value="1"/>
</dbReference>
<name>A0A8J9W421_BRALA</name>
<feature type="domain" description="Integrase catalytic" evidence="6">
    <location>
        <begin position="845"/>
        <end position="1003"/>
    </location>
</feature>
<evidence type="ECO:0000256" key="2">
    <source>
        <dbReference type="ARBA" id="ARBA00012180"/>
    </source>
</evidence>
<evidence type="ECO:0000313" key="7">
    <source>
        <dbReference type="EMBL" id="CAH1238886.1"/>
    </source>
</evidence>
<dbReference type="EMBL" id="OV696695">
    <property type="protein sequence ID" value="CAH1238886.1"/>
    <property type="molecule type" value="Genomic_DNA"/>
</dbReference>
<dbReference type="FunFam" id="3.30.420.10:FF:000032">
    <property type="entry name" value="Retrovirus-related Pol polyprotein from transposon 297-like Protein"/>
    <property type="match status" value="1"/>
</dbReference>
<dbReference type="InterPro" id="IPR050951">
    <property type="entry name" value="Retrovirus_Pol_polyprotein"/>
</dbReference>
<dbReference type="Gene3D" id="3.10.10.10">
    <property type="entry name" value="HIV Type 1 Reverse Transcriptase, subunit A, domain 1"/>
    <property type="match status" value="1"/>
</dbReference>
<dbReference type="GO" id="GO:0015074">
    <property type="term" value="P:DNA integration"/>
    <property type="evidence" value="ECO:0007669"/>
    <property type="project" value="InterPro"/>
</dbReference>
<dbReference type="Pfam" id="PF07699">
    <property type="entry name" value="Ephrin_rec_like"/>
    <property type="match status" value="1"/>
</dbReference>
<dbReference type="InterPro" id="IPR028974">
    <property type="entry name" value="TSP_type-3_rpt"/>
</dbReference>
<dbReference type="GO" id="GO:0004523">
    <property type="term" value="F:RNA-DNA hybrid ribonuclease activity"/>
    <property type="evidence" value="ECO:0007669"/>
    <property type="project" value="UniProtKB-EC"/>
</dbReference>
<dbReference type="InterPro" id="IPR041577">
    <property type="entry name" value="RT_RNaseH_2"/>
</dbReference>
<dbReference type="Gene3D" id="3.10.20.370">
    <property type="match status" value="1"/>
</dbReference>
<dbReference type="Pfam" id="PF00665">
    <property type="entry name" value="rve"/>
    <property type="match status" value="1"/>
</dbReference>
<dbReference type="GO" id="GO:0003676">
    <property type="term" value="F:nucleic acid binding"/>
    <property type="evidence" value="ECO:0007669"/>
    <property type="project" value="InterPro"/>
</dbReference>
<dbReference type="OrthoDB" id="4369127at2759"/>
<feature type="region of interest" description="Disordered" evidence="4">
    <location>
        <begin position="683"/>
        <end position="704"/>
    </location>
</feature>
<organism evidence="7 8">
    <name type="scientific">Branchiostoma lanceolatum</name>
    <name type="common">Common lancelet</name>
    <name type="synonym">Amphioxus lanceolatum</name>
    <dbReference type="NCBI Taxonomy" id="7740"/>
    <lineage>
        <taxon>Eukaryota</taxon>
        <taxon>Metazoa</taxon>
        <taxon>Chordata</taxon>
        <taxon>Cephalochordata</taxon>
        <taxon>Leptocardii</taxon>
        <taxon>Amphioxiformes</taxon>
        <taxon>Branchiostomatidae</taxon>
        <taxon>Branchiostoma</taxon>
    </lineage>
</organism>
<dbReference type="PROSITE" id="PS50878">
    <property type="entry name" value="RT_POL"/>
    <property type="match status" value="1"/>
</dbReference>
<dbReference type="Pfam" id="PF17921">
    <property type="entry name" value="Integrase_H2C2"/>
    <property type="match status" value="1"/>
</dbReference>
<evidence type="ECO:0000256" key="3">
    <source>
        <dbReference type="ARBA" id="ARBA00039658"/>
    </source>
</evidence>
<dbReference type="Pfam" id="PF17919">
    <property type="entry name" value="RT_RNaseH_2"/>
    <property type="match status" value="1"/>
</dbReference>
<dbReference type="SUPFAM" id="SSF56672">
    <property type="entry name" value="DNA/RNA polymerases"/>
    <property type="match status" value="1"/>
</dbReference>
<dbReference type="Gene3D" id="1.10.340.70">
    <property type="match status" value="1"/>
</dbReference>
<protein>
    <recommendedName>
        <fullName evidence="3">Gypsy retrotransposon integrase-like protein 1</fullName>
        <ecNumber evidence="2">3.1.26.4</ecNumber>
    </recommendedName>
</protein>
<dbReference type="InterPro" id="IPR036397">
    <property type="entry name" value="RNaseH_sf"/>
</dbReference>
<dbReference type="InterPro" id="IPR041588">
    <property type="entry name" value="Integrase_H2C2"/>
</dbReference>
<dbReference type="GO" id="GO:0005509">
    <property type="term" value="F:calcium ion binding"/>
    <property type="evidence" value="ECO:0007669"/>
    <property type="project" value="InterPro"/>
</dbReference>
<sequence length="1682" mass="187919">MNVISSCRSVIAEAIEKPEPEQTEQATVWSRALKVEEKIQRFTVAEDGRVGAAWAPHREKLIIPAGHEMIIFCKARTGPNRVPYTVLVEPPEAGTLPKSILVARAYAEVRHGRVPVRVANVAEYDVTLGRRARLGELYLVERVPEQAVELEDDPTDSLEAHVRVVTGEFSNEDAPSTDSDDTLPVNVDADLTNLTGEQVQKLRALLTKHKNTFSRDKHDFGRTNIVTHRIPTGTAPPSREPYRRIPPALRAEVKEHINMMLDQDVIRPSSSPWASPVVLIRKKDGGLRFCVDYRKLNAVTHRDAFPLPRIEESLDALGGARLFSTLDLSAGFWQIEMDEADREKTAFTCPYGLFEFNRTPFGLSGSPGTMQRLMQRCLGDQNLEILLIYLDDIIVFSKDVDEHLARLDVVLSRLGQYGLKLRPDKCHLFRTSVKYLGHIVSEEGVSTDPDKTVALRDWPVPTTVRQVRQFLGFASYYRRFVESFGKIAGPLHELVRKDQPFVWTPACQSAFDTLREKLTTAPLLAYPDYSQPFLLYTDASNQGLGAVLAQKQDGVERVIAYASRGLRPAERNWDNYSSFKLELLALKWAVTEKFKEHLYGNEVIIYTDNNPLAHLPNAVLGAVEQRWVARLSTFNHIIKYRPGKSNANADALSRMPTHEARVSALIAQETDQGGVHLSELLKKKRRNKKRGDPEKVEELGHAQGGIRTLQQEDPVLERVIRYVRKGQRPTAKEVAQERTEVIRILRQWNRLELREGVLCRLVWGQGHVNSACQVVLPAALRKEAFEAIHTNHGHLGTPKTLGLARQRFYWVGMDADLTTWVKTCERCCLRKTPVPHVRPPLVNIRVTAPLELVAMDYVTVEKSSSGYENILVITDHFTKYSVAIPTKNQTAQTTAKSLWRQFILPYGFPKKLHSDQGANFQSELIRELCKLYGAAKISTTPYHPAGNGQCERFNRTLLDLLGTLEVDKKRRWPDYISQLVHAYNNAPHSSTGYSPYYMMFGRHARLPWDVTQGVDSDIEEGEPSANDWVREHHERYQYAYAQAQKRLDEAAATRKRIYDKTAKEAPLLPGERVLVSNKKCRGRKKIQDRWERLPYIVREQPDAKVPVYIVEPVKGNGPTRKLHRQLMIPCLFGPTKRKRAKRDQHNTSVDELSDPQMAKPPVESPPDTPSESFDVYTIPSYLFHRESGETRETAGHGKEVTIETDPGFHSNPPSEGVASPEIELGEANTDPSPAGEREIEPSPESTMGSVTGREGLTPPGDPVDLPRYPIPPCSEEFDPPFNGGKACSVTDDSAGAMFCTVYCQGDRDFAVAPAHAYTCRADGGWYALVDQGNAVPLVNQSSPWPDCTRRHRPGRPIAPGEVFYFSGTDCASSIDEISSNFQQIFNQLPSSQPGGTITIQLENIEVECGGTARRGTAIGWRNSVSKSDLKSKTSANGFTVKFMVVAISSLAPEDITQTEQSNLIYALDDIYFDIDDKVANQQFNLNINGQQAIVDTFDMGFAEFNLNCTQGQLSFQDSFEAYCLDCPPGMFHDLTTDTCEYCPVGEYQDQPVQTACKRCPDNTWSVFPGAKEEVQCMSYCLGKDELCSSCVHVKGQLTCTCADGWAGSSDGLVCGHDDDMDGFSDVSISCGNETCAMDNCPGTPNEDQLNLDGDWVGDVCDDDIDGDGVLNDESRKAAPVVD</sequence>